<sequence length="496" mass="53144">MSEDPTHFDLVIIGSGSGNSLVTPEFDLLRTAVVDRGVGSEDAFGGTCLNVGCIPTKMFVHTADIAATITDAARFGVDATLEGVRWRDIRDRVFGRIDAISEGGREYRRDAEHTEAYLGHARFVGDRELEVHITTPGGSHEVGSRHRITGKQVVIATGARPFVPEEVRSSGVPFHTSDSIMRMDELPASLVILGGGVIAAEFAHVFASLGVRVSVVTRGKGLLTHFDKDISAAFTDLARAQWDVRTGVTVEAVRQGGDGVELQLSDGIVTGELLLVATGRVPNSDDLGLEHTAVRTHRDGRVVVDEHGRTDVEGVWALGDVSSPYQLKHVANQEARVVAHNLVHPDDLQSFDHRYVPAAVFSRPQVATVGLTLDQARGQGYAVTTKTQRYGDVAYGWAMEDSTGLFTVVADRATGRLLGAHAMGPHASTLIQPVIQALSLAGPDGGPTAHELARGQYWIHPALTEVLENALLALDVEPEFDVTADYDPVGEDVPAT</sequence>
<dbReference type="PRINTS" id="PR00411">
    <property type="entry name" value="PNDRDTASEI"/>
</dbReference>
<keyword evidence="7 11" id="KW-0676">Redox-active center</keyword>
<feature type="binding site" evidence="9">
    <location>
        <position position="320"/>
    </location>
    <ligand>
        <name>FAD</name>
        <dbReference type="ChEBI" id="CHEBI:57692"/>
    </ligand>
</feature>
<evidence type="ECO:0000313" key="15">
    <source>
        <dbReference type="Proteomes" id="UP000326546"/>
    </source>
</evidence>
<dbReference type="EMBL" id="CP044427">
    <property type="protein sequence ID" value="QFG68012.1"/>
    <property type="molecule type" value="Genomic_DNA"/>
</dbReference>
<dbReference type="InterPro" id="IPR012999">
    <property type="entry name" value="Pyr_OxRdtase_I_AS"/>
</dbReference>
<organism evidence="14 15">
    <name type="scientific">Ornithinimicrobium pratense</name>
    <dbReference type="NCBI Taxonomy" id="2593973"/>
    <lineage>
        <taxon>Bacteria</taxon>
        <taxon>Bacillati</taxon>
        <taxon>Actinomycetota</taxon>
        <taxon>Actinomycetes</taxon>
        <taxon>Micrococcales</taxon>
        <taxon>Ornithinimicrobiaceae</taxon>
        <taxon>Ornithinimicrobium</taxon>
    </lineage>
</organism>
<feature type="binding site" evidence="9">
    <location>
        <position position="279"/>
    </location>
    <ligand>
        <name>NAD(+)</name>
        <dbReference type="ChEBI" id="CHEBI:57540"/>
    </ligand>
</feature>
<keyword evidence="4 11" id="KW-0560">Oxidoreductase</keyword>
<dbReference type="InterPro" id="IPR023753">
    <property type="entry name" value="FAD/NAD-binding_dom"/>
</dbReference>
<dbReference type="InterPro" id="IPR036188">
    <property type="entry name" value="FAD/NAD-bd_sf"/>
</dbReference>
<evidence type="ECO:0000256" key="7">
    <source>
        <dbReference type="ARBA" id="ARBA00023284"/>
    </source>
</evidence>
<comment type="cofactor">
    <cofactor evidence="9">
        <name>FAD</name>
        <dbReference type="ChEBI" id="CHEBI:57692"/>
    </cofactor>
    <text evidence="9">Binds 1 FAD per subunit.</text>
</comment>
<evidence type="ECO:0000256" key="4">
    <source>
        <dbReference type="ARBA" id="ARBA00023002"/>
    </source>
</evidence>
<evidence type="ECO:0000256" key="11">
    <source>
        <dbReference type="RuleBase" id="RU003691"/>
    </source>
</evidence>
<dbReference type="KEGG" id="serw:FY030_04130"/>
<dbReference type="GO" id="GO:0006103">
    <property type="term" value="P:2-oxoglutarate metabolic process"/>
    <property type="evidence" value="ECO:0007669"/>
    <property type="project" value="TreeGrafter"/>
</dbReference>
<dbReference type="SUPFAM" id="SSF55424">
    <property type="entry name" value="FAD/NAD-linked reductases, dimerisation (C-terminal) domain"/>
    <property type="match status" value="1"/>
</dbReference>
<dbReference type="EC" id="1.8.1.15" evidence="14"/>
<evidence type="ECO:0000256" key="9">
    <source>
        <dbReference type="PIRSR" id="PIRSR000350-3"/>
    </source>
</evidence>
<feature type="active site" description="Proton acceptor" evidence="8">
    <location>
        <position position="460"/>
    </location>
</feature>
<evidence type="ECO:0000256" key="1">
    <source>
        <dbReference type="ARBA" id="ARBA00007532"/>
    </source>
</evidence>
<protein>
    <submittedName>
        <fullName evidence="14">Mycothione reductase</fullName>
        <ecNumber evidence="14">1.8.1.15</ecNumber>
    </submittedName>
</protein>
<dbReference type="PANTHER" id="PTHR22912">
    <property type="entry name" value="DISULFIDE OXIDOREDUCTASE"/>
    <property type="match status" value="1"/>
</dbReference>
<dbReference type="NCBIfam" id="TIGR03452">
    <property type="entry name" value="mycothione_red"/>
    <property type="match status" value="1"/>
</dbReference>
<dbReference type="InterPro" id="IPR001100">
    <property type="entry name" value="Pyr_nuc-diS_OxRdtase"/>
</dbReference>
<dbReference type="Pfam" id="PF02852">
    <property type="entry name" value="Pyr_redox_dim"/>
    <property type="match status" value="1"/>
</dbReference>
<dbReference type="AlphaFoldDB" id="A0A5J6V4K3"/>
<dbReference type="Gene3D" id="3.50.50.60">
    <property type="entry name" value="FAD/NAD(P)-binding domain"/>
    <property type="match status" value="2"/>
</dbReference>
<dbReference type="InterPro" id="IPR004099">
    <property type="entry name" value="Pyr_nucl-diS_OxRdtase_dimer"/>
</dbReference>
<dbReference type="GO" id="GO:0050660">
    <property type="term" value="F:flavin adenine dinucleotide binding"/>
    <property type="evidence" value="ECO:0007669"/>
    <property type="project" value="TreeGrafter"/>
</dbReference>
<dbReference type="Pfam" id="PF07992">
    <property type="entry name" value="Pyr_redox_2"/>
    <property type="match status" value="1"/>
</dbReference>
<feature type="domain" description="Pyridine nucleotide-disulphide oxidoreductase dimerisation" evidence="12">
    <location>
        <begin position="356"/>
        <end position="470"/>
    </location>
</feature>
<keyword evidence="2 11" id="KW-0285">Flavoprotein</keyword>
<proteinExistence type="inferred from homology"/>
<evidence type="ECO:0000259" key="12">
    <source>
        <dbReference type="Pfam" id="PF02852"/>
    </source>
</evidence>
<dbReference type="PIRSF" id="PIRSF000350">
    <property type="entry name" value="Mercury_reductase_MerA"/>
    <property type="match status" value="1"/>
</dbReference>
<dbReference type="OrthoDB" id="4797035at2"/>
<feature type="disulfide bond" description="Redox-active" evidence="10">
    <location>
        <begin position="48"/>
        <end position="53"/>
    </location>
</feature>
<feature type="domain" description="FAD/NAD(P)-binding" evidence="13">
    <location>
        <begin position="8"/>
        <end position="335"/>
    </location>
</feature>
<dbReference type="InterPro" id="IPR017817">
    <property type="entry name" value="Mycothione_reductase"/>
</dbReference>
<evidence type="ECO:0000256" key="3">
    <source>
        <dbReference type="ARBA" id="ARBA00022827"/>
    </source>
</evidence>
<gene>
    <name evidence="14" type="ORF">FY030_04130</name>
</gene>
<dbReference type="Proteomes" id="UP000326546">
    <property type="component" value="Chromosome"/>
</dbReference>
<keyword evidence="5 9" id="KW-0520">NAD</keyword>
<dbReference type="Gene3D" id="3.30.390.30">
    <property type="match status" value="1"/>
</dbReference>
<comment type="similarity">
    <text evidence="1 11">Belongs to the class-I pyridine nucleotide-disulfide oxidoreductase family.</text>
</comment>
<accession>A0A5J6V4K3</accession>
<dbReference type="GO" id="GO:0050627">
    <property type="term" value="F:mycothione reductase [NAD(P)H] activity"/>
    <property type="evidence" value="ECO:0007669"/>
    <property type="project" value="UniProtKB-EC"/>
</dbReference>
<feature type="binding site" evidence="9">
    <location>
        <position position="57"/>
    </location>
    <ligand>
        <name>FAD</name>
        <dbReference type="ChEBI" id="CHEBI:57692"/>
    </ligand>
</feature>
<dbReference type="PROSITE" id="PS00076">
    <property type="entry name" value="PYRIDINE_REDOX_1"/>
    <property type="match status" value="1"/>
</dbReference>
<keyword evidence="3 9" id="KW-0274">FAD</keyword>
<evidence type="ECO:0000256" key="5">
    <source>
        <dbReference type="ARBA" id="ARBA00023027"/>
    </source>
</evidence>
<dbReference type="PANTHER" id="PTHR22912:SF217">
    <property type="entry name" value="DIHYDROLIPOYL DEHYDROGENASE"/>
    <property type="match status" value="1"/>
</dbReference>
<dbReference type="RefSeq" id="WP_158060403.1">
    <property type="nucleotide sequence ID" value="NZ_CP044427.1"/>
</dbReference>
<name>A0A5J6V4K3_9MICO</name>
<keyword evidence="15" id="KW-1185">Reference proteome</keyword>
<dbReference type="InterPro" id="IPR016156">
    <property type="entry name" value="FAD/NAD-linked_Rdtase_dimer_sf"/>
</dbReference>
<dbReference type="InterPro" id="IPR050151">
    <property type="entry name" value="Class-I_Pyr_Nuc-Dis_Oxidored"/>
</dbReference>
<evidence type="ECO:0000259" key="13">
    <source>
        <dbReference type="Pfam" id="PF07992"/>
    </source>
</evidence>
<keyword evidence="6" id="KW-1015">Disulfide bond</keyword>
<dbReference type="SUPFAM" id="SSF51905">
    <property type="entry name" value="FAD/NAD(P)-binding domain"/>
    <property type="match status" value="1"/>
</dbReference>
<dbReference type="PRINTS" id="PR00368">
    <property type="entry name" value="FADPNR"/>
</dbReference>
<dbReference type="NCBIfam" id="NF005884">
    <property type="entry name" value="PRK07846.1"/>
    <property type="match status" value="1"/>
</dbReference>
<evidence type="ECO:0000256" key="6">
    <source>
        <dbReference type="ARBA" id="ARBA00023157"/>
    </source>
</evidence>
<reference evidence="14 15" key="1">
    <citation type="submission" date="2019-09" db="EMBL/GenBank/DDBJ databases">
        <title>Serinicoccus pratensis sp. nov., isolated from meadow soil.</title>
        <authorList>
            <person name="Zhang W."/>
        </authorList>
    </citation>
    <scope>NUCLEOTIDE SEQUENCE [LARGE SCALE GENOMIC DNA]</scope>
    <source>
        <strain evidence="14 15">W204</strain>
    </source>
</reference>
<evidence type="ECO:0000256" key="10">
    <source>
        <dbReference type="PIRSR" id="PIRSR000350-4"/>
    </source>
</evidence>
<evidence type="ECO:0000313" key="14">
    <source>
        <dbReference type="EMBL" id="QFG68012.1"/>
    </source>
</evidence>
<evidence type="ECO:0000256" key="2">
    <source>
        <dbReference type="ARBA" id="ARBA00022630"/>
    </source>
</evidence>
<dbReference type="GO" id="GO:0004148">
    <property type="term" value="F:dihydrolipoyl dehydrogenase (NADH) activity"/>
    <property type="evidence" value="ECO:0007669"/>
    <property type="project" value="TreeGrafter"/>
</dbReference>
<evidence type="ECO:0000256" key="8">
    <source>
        <dbReference type="PIRSR" id="PIRSR000350-2"/>
    </source>
</evidence>
<keyword evidence="9" id="KW-0547">Nucleotide-binding</keyword>
<feature type="binding site" evidence="9">
    <location>
        <begin position="194"/>
        <end position="201"/>
    </location>
    <ligand>
        <name>NAD(+)</name>
        <dbReference type="ChEBI" id="CHEBI:57540"/>
    </ligand>
</feature>